<dbReference type="InterPro" id="IPR009042">
    <property type="entry name" value="RNA_pol_sigma70_r1_2"/>
</dbReference>
<dbReference type="Gene3D" id="1.10.10.10">
    <property type="entry name" value="Winged helix-like DNA-binding domain superfamily/Winged helix DNA-binding domain"/>
    <property type="match status" value="2"/>
</dbReference>
<keyword evidence="5" id="KW-0804">Transcription</keyword>
<dbReference type="EMBL" id="CP011021">
    <property type="protein sequence ID" value="AKA49726.1"/>
    <property type="molecule type" value="Genomic_DNA"/>
</dbReference>
<dbReference type="Gene3D" id="1.10.601.10">
    <property type="entry name" value="RNA Polymerase Primary Sigma Factor"/>
    <property type="match status" value="1"/>
</dbReference>
<dbReference type="Pfam" id="PF04539">
    <property type="entry name" value="Sigma70_r3"/>
    <property type="match status" value="1"/>
</dbReference>
<reference evidence="11 12" key="1">
    <citation type="journal article" date="2015" name="Genome Announc.">
        <title>Complete Genome Sequence of Mycoplasma meleagridis, a Possible Emerging Pathogen in Chickens.</title>
        <authorList>
            <person name="Abolnik C."/>
        </authorList>
    </citation>
    <scope>NUCLEOTIDE SEQUENCE [LARGE SCALE GENOMIC DNA]</scope>
    <source>
        <strain evidence="11 12">B2096 8B</strain>
    </source>
</reference>
<feature type="compositionally biased region" description="Acidic residues" evidence="6">
    <location>
        <begin position="62"/>
        <end position="71"/>
    </location>
</feature>
<dbReference type="InterPro" id="IPR013325">
    <property type="entry name" value="RNA_pol_sigma_r2"/>
</dbReference>
<evidence type="ECO:0000259" key="8">
    <source>
        <dbReference type="Pfam" id="PF04539"/>
    </source>
</evidence>
<evidence type="ECO:0000313" key="12">
    <source>
        <dbReference type="Proteomes" id="UP000032722"/>
    </source>
</evidence>
<dbReference type="GO" id="GO:0006352">
    <property type="term" value="P:DNA-templated transcription initiation"/>
    <property type="evidence" value="ECO:0007669"/>
    <property type="project" value="InterPro"/>
</dbReference>
<dbReference type="KEGG" id="mgb:VO56_00285"/>
<keyword evidence="2" id="KW-0805">Transcription regulation</keyword>
<evidence type="ECO:0000256" key="2">
    <source>
        <dbReference type="ARBA" id="ARBA00023015"/>
    </source>
</evidence>
<protein>
    <submittedName>
        <fullName evidence="11">RNA polymerase sigma factor</fullName>
    </submittedName>
</protein>
<keyword evidence="4" id="KW-0238">DNA-binding</keyword>
<dbReference type="Proteomes" id="UP000032722">
    <property type="component" value="Chromosome"/>
</dbReference>
<dbReference type="InterPro" id="IPR050239">
    <property type="entry name" value="Sigma-70_RNA_pol_init_factors"/>
</dbReference>
<proteinExistence type="inferred from homology"/>
<dbReference type="HOGENOM" id="CLU_014793_10_1_14"/>
<organism evidence="12">
    <name type="scientific">Mycoplasmopsis gallinacea</name>
    <dbReference type="NCBI Taxonomy" id="29556"/>
    <lineage>
        <taxon>Bacteria</taxon>
        <taxon>Bacillati</taxon>
        <taxon>Mycoplasmatota</taxon>
        <taxon>Mycoplasmoidales</taxon>
        <taxon>Metamycoplasmataceae</taxon>
        <taxon>Mycoplasmopsis</taxon>
    </lineage>
</organism>
<dbReference type="PANTHER" id="PTHR30603:SF60">
    <property type="entry name" value="RNA POLYMERASE SIGMA FACTOR RPOD"/>
    <property type="match status" value="1"/>
</dbReference>
<dbReference type="NCBIfam" id="TIGR02937">
    <property type="entry name" value="sigma70-ECF"/>
    <property type="match status" value="1"/>
</dbReference>
<dbReference type="InterPro" id="IPR036388">
    <property type="entry name" value="WH-like_DNA-bd_sf"/>
</dbReference>
<dbReference type="NCBIfam" id="NF004565">
    <property type="entry name" value="PRK05901.2-3"/>
    <property type="match status" value="1"/>
</dbReference>
<evidence type="ECO:0000259" key="7">
    <source>
        <dbReference type="Pfam" id="PF00140"/>
    </source>
</evidence>
<dbReference type="Pfam" id="PF04542">
    <property type="entry name" value="Sigma70_r2"/>
    <property type="match status" value="1"/>
</dbReference>
<feature type="region of interest" description="Disordered" evidence="6">
    <location>
        <begin position="62"/>
        <end position="151"/>
    </location>
</feature>
<gene>
    <name evidence="11" type="ORF">VO56_00285</name>
</gene>
<dbReference type="GO" id="GO:0003677">
    <property type="term" value="F:DNA binding"/>
    <property type="evidence" value="ECO:0007669"/>
    <property type="project" value="UniProtKB-KW"/>
</dbReference>
<feature type="compositionally biased region" description="Acidic residues" evidence="6">
    <location>
        <begin position="91"/>
        <end position="146"/>
    </location>
</feature>
<dbReference type="InterPro" id="IPR007630">
    <property type="entry name" value="RNA_pol_sigma70_r4"/>
</dbReference>
<dbReference type="InterPro" id="IPR007624">
    <property type="entry name" value="RNA_pol_sigma70_r3"/>
</dbReference>
<dbReference type="PRINTS" id="PR00046">
    <property type="entry name" value="SIGMA70FCT"/>
</dbReference>
<evidence type="ECO:0000259" key="9">
    <source>
        <dbReference type="Pfam" id="PF04542"/>
    </source>
</evidence>
<comment type="similarity">
    <text evidence="1">Belongs to the sigma-70 factor family.</text>
</comment>
<dbReference type="AlphaFoldDB" id="A0A0D5ZIU9"/>
<sequence>MDKNYDLVVDLLKDQLKKKKKKHLSQEEVFDFLLKNQMEITEDNDDFLERLISEDIVKNEFDEGDFDDTDLDDFKKNAGIFSDSDDKDKLDELDDKDFSEDFDDEDFEDDFSDEDDNIDYSPEDYNEEESSEDEDEEEKEEDEEDILDFHGDDSDLDLDLSSLTFDTHEGGVHLEEETQQKKNLSNKLTETNDIVKWYMRWIGKYGELLTIDEERQLAEQMEKGGFRGKRARDKLIQRNLRLVINNAKKYKNRGLSFIDLISEGNAGIMKAVSKYNVQKGFKFSTYATWWIRQAITRAVADQARTIRVPVHMVETINKISKIERELQQELGHEPTDEQIAERYDKNFTAEKVRYIRKINIDPISLDKQVGKENDSSFSDFVKDDNVISPTDHAAQEELQSALERILEADLEKDERELICKRYGVGFDENGEKYRVHSLEELAKERNGVSKERIRQIENKILRKLKNGKHSKELKDLYRP</sequence>
<dbReference type="GO" id="GO:0016987">
    <property type="term" value="F:sigma factor activity"/>
    <property type="evidence" value="ECO:0007669"/>
    <property type="project" value="UniProtKB-KW"/>
</dbReference>
<dbReference type="InterPro" id="IPR007627">
    <property type="entry name" value="RNA_pol_sigma70_r2"/>
</dbReference>
<dbReference type="Pfam" id="PF00140">
    <property type="entry name" value="Sigma70_r1_2"/>
    <property type="match status" value="1"/>
</dbReference>
<feature type="domain" description="RNA polymerase sigma-70 region 4" evidence="10">
    <location>
        <begin position="409"/>
        <end position="465"/>
    </location>
</feature>
<feature type="domain" description="RNA polymerase sigma-70 region 3" evidence="8">
    <location>
        <begin position="314"/>
        <end position="392"/>
    </location>
</feature>
<feature type="domain" description="RNA polymerase sigma-70 region 1.2" evidence="7">
    <location>
        <begin position="193"/>
        <end position="226"/>
    </location>
</feature>
<evidence type="ECO:0000256" key="4">
    <source>
        <dbReference type="ARBA" id="ARBA00023125"/>
    </source>
</evidence>
<feature type="domain" description="RNA polymerase sigma-70 region 2" evidence="9">
    <location>
        <begin position="235"/>
        <end position="305"/>
    </location>
</feature>
<keyword evidence="3" id="KW-0731">Sigma factor</keyword>
<dbReference type="PATRIC" id="fig|29556.3.peg.59"/>
<dbReference type="InterPro" id="IPR000943">
    <property type="entry name" value="RNA_pol_sigma70"/>
</dbReference>
<dbReference type="InterPro" id="IPR014284">
    <property type="entry name" value="RNA_pol_sigma-70_dom"/>
</dbReference>
<accession>A0A0D5ZIU9</accession>
<evidence type="ECO:0000256" key="5">
    <source>
        <dbReference type="ARBA" id="ARBA00023163"/>
    </source>
</evidence>
<evidence type="ECO:0000256" key="1">
    <source>
        <dbReference type="ARBA" id="ARBA00007788"/>
    </source>
</evidence>
<dbReference type="PANTHER" id="PTHR30603">
    <property type="entry name" value="RNA POLYMERASE SIGMA FACTOR RPO"/>
    <property type="match status" value="1"/>
</dbReference>
<dbReference type="SUPFAM" id="SSF88946">
    <property type="entry name" value="Sigma2 domain of RNA polymerase sigma factors"/>
    <property type="match status" value="1"/>
</dbReference>
<dbReference type="InterPro" id="IPR013324">
    <property type="entry name" value="RNA_pol_sigma_r3/r4-like"/>
</dbReference>
<name>A0A0D5ZIU9_9BACT</name>
<dbReference type="Pfam" id="PF04545">
    <property type="entry name" value="Sigma70_r4"/>
    <property type="match status" value="1"/>
</dbReference>
<evidence type="ECO:0000256" key="3">
    <source>
        <dbReference type="ARBA" id="ARBA00023082"/>
    </source>
</evidence>
<evidence type="ECO:0000313" key="11">
    <source>
        <dbReference type="EMBL" id="AKA49726.1"/>
    </source>
</evidence>
<dbReference type="SUPFAM" id="SSF88659">
    <property type="entry name" value="Sigma3 and sigma4 domains of RNA polymerase sigma factors"/>
    <property type="match status" value="2"/>
</dbReference>
<evidence type="ECO:0000256" key="6">
    <source>
        <dbReference type="SAM" id="MobiDB-lite"/>
    </source>
</evidence>
<evidence type="ECO:0000259" key="10">
    <source>
        <dbReference type="Pfam" id="PF04545"/>
    </source>
</evidence>